<evidence type="ECO:0000313" key="1">
    <source>
        <dbReference type="EMBL" id="KZE10587.1"/>
    </source>
</evidence>
<accession>A0ABR5Y8T5</accession>
<gene>
    <name evidence="1" type="ORF">AVT10_17465</name>
</gene>
<evidence type="ECO:0000313" key="2">
    <source>
        <dbReference type="Proteomes" id="UP000076609"/>
    </source>
</evidence>
<protein>
    <submittedName>
        <fullName evidence="1">Uncharacterized protein</fullName>
    </submittedName>
</protein>
<sequence>MADRCRQFPDPVALKHWFYGGKIAAQHREIARGMDDANVFVWAGSDQSSNVSILAASEIIEQCPIESLLSSV</sequence>
<reference evidence="2" key="1">
    <citation type="submission" date="2016-01" db="EMBL/GenBank/DDBJ databases">
        <title>Draft genome of Chromobacterium sp. F49.</title>
        <authorList>
            <person name="Hong K.W."/>
        </authorList>
    </citation>
    <scope>NUCLEOTIDE SEQUENCE [LARGE SCALE GENOMIC DNA]</scope>
    <source>
        <strain evidence="2">CN3</strain>
    </source>
</reference>
<dbReference type="Proteomes" id="UP000076609">
    <property type="component" value="Unassembled WGS sequence"/>
</dbReference>
<organism evidence="1 2">
    <name type="scientific">Sphingomonas hankookensis</name>
    <dbReference type="NCBI Taxonomy" id="563996"/>
    <lineage>
        <taxon>Bacteria</taxon>
        <taxon>Pseudomonadati</taxon>
        <taxon>Pseudomonadota</taxon>
        <taxon>Alphaproteobacteria</taxon>
        <taxon>Sphingomonadales</taxon>
        <taxon>Sphingomonadaceae</taxon>
        <taxon>Sphingomonas</taxon>
    </lineage>
</organism>
<proteinExistence type="predicted"/>
<name>A0ABR5Y8T5_9SPHN</name>
<dbReference type="EMBL" id="LQQO01000047">
    <property type="protein sequence ID" value="KZE10587.1"/>
    <property type="molecule type" value="Genomic_DNA"/>
</dbReference>
<keyword evidence="2" id="KW-1185">Reference proteome</keyword>
<comment type="caution">
    <text evidence="1">The sequence shown here is derived from an EMBL/GenBank/DDBJ whole genome shotgun (WGS) entry which is preliminary data.</text>
</comment>